<gene>
    <name evidence="1" type="ORF">PAHAL_2G176000</name>
</gene>
<protein>
    <submittedName>
        <fullName evidence="1">Uncharacterized protein</fullName>
    </submittedName>
</protein>
<evidence type="ECO:0000313" key="1">
    <source>
        <dbReference type="EMBL" id="PVH64066.1"/>
    </source>
</evidence>
<dbReference type="Gramene" id="PVH64066">
    <property type="protein sequence ID" value="PVH64066"/>
    <property type="gene ID" value="PAHAL_2G176000"/>
</dbReference>
<proteinExistence type="predicted"/>
<dbReference type="AlphaFoldDB" id="A0A2T8KPH5"/>
<organism evidence="1">
    <name type="scientific">Panicum hallii</name>
    <dbReference type="NCBI Taxonomy" id="206008"/>
    <lineage>
        <taxon>Eukaryota</taxon>
        <taxon>Viridiplantae</taxon>
        <taxon>Streptophyta</taxon>
        <taxon>Embryophyta</taxon>
        <taxon>Tracheophyta</taxon>
        <taxon>Spermatophyta</taxon>
        <taxon>Magnoliopsida</taxon>
        <taxon>Liliopsida</taxon>
        <taxon>Poales</taxon>
        <taxon>Poaceae</taxon>
        <taxon>PACMAD clade</taxon>
        <taxon>Panicoideae</taxon>
        <taxon>Panicodae</taxon>
        <taxon>Paniceae</taxon>
        <taxon>Panicinae</taxon>
        <taxon>Panicum</taxon>
        <taxon>Panicum sect. Panicum</taxon>
    </lineage>
</organism>
<dbReference type="Proteomes" id="UP000243499">
    <property type="component" value="Chromosome 2"/>
</dbReference>
<reference evidence="1" key="1">
    <citation type="submission" date="2018-04" db="EMBL/GenBank/DDBJ databases">
        <title>WGS assembly of Panicum hallii.</title>
        <authorList>
            <person name="Lovell J."/>
            <person name="Jenkins J."/>
            <person name="Lowry D."/>
            <person name="Mamidi S."/>
            <person name="Sreedasyam A."/>
            <person name="Weng X."/>
            <person name="Barry K."/>
            <person name="Bonette J."/>
            <person name="Campitelli B."/>
            <person name="Daum C."/>
            <person name="Gordon S."/>
            <person name="Gould B."/>
            <person name="Lipzen A."/>
            <person name="Macqueen A."/>
            <person name="Palacio-Mejia J."/>
            <person name="Plott C."/>
            <person name="Shakirov E."/>
            <person name="Shu S."/>
            <person name="Yoshinaga Y."/>
            <person name="Zane M."/>
            <person name="Rokhsar D."/>
            <person name="Grimwood J."/>
            <person name="Schmutz J."/>
            <person name="Juenger T."/>
        </authorList>
    </citation>
    <scope>NUCLEOTIDE SEQUENCE [LARGE SCALE GENOMIC DNA]</scope>
    <source>
        <strain evidence="1">FIL2</strain>
    </source>
</reference>
<name>A0A2T8KPH5_9POAL</name>
<dbReference type="EMBL" id="CM008047">
    <property type="protein sequence ID" value="PVH64066.1"/>
    <property type="molecule type" value="Genomic_DNA"/>
</dbReference>
<accession>A0A2T8KPH5</accession>
<sequence>MPEEADGEDDVDSLVMGVEDMNVARTQDELTVWTRSDIEANDADVDLLADGEHDTDNTYIDDGHVAPVNSIAQGDEDDIFV</sequence>